<dbReference type="GO" id="GO:0072344">
    <property type="term" value="P:rescue of stalled ribosome"/>
    <property type="evidence" value="ECO:0007669"/>
    <property type="project" value="TreeGrafter"/>
</dbReference>
<dbReference type="Proteomes" id="UP000199689">
    <property type="component" value="Unassembled WGS sequence"/>
</dbReference>
<evidence type="ECO:0000259" key="1">
    <source>
        <dbReference type="Pfam" id="PF05670"/>
    </source>
</evidence>
<dbReference type="Gene3D" id="2.30.310.10">
    <property type="entry name" value="ibrinogen binding protein from staphylococcus aureus domain"/>
    <property type="match status" value="1"/>
</dbReference>
<dbReference type="GO" id="GO:0000049">
    <property type="term" value="F:tRNA binding"/>
    <property type="evidence" value="ECO:0007669"/>
    <property type="project" value="TreeGrafter"/>
</dbReference>
<reference evidence="2 3" key="1">
    <citation type="submission" date="2016-10" db="EMBL/GenBank/DDBJ databases">
        <authorList>
            <person name="de Groot N.N."/>
        </authorList>
    </citation>
    <scope>NUCLEOTIDE SEQUENCE [LARGE SCALE GENOMIC DNA]</scope>
    <source>
        <strain evidence="2 3">DSM 15230</strain>
    </source>
</reference>
<organism evidence="2 3">
    <name type="scientific">Allisonella histaminiformans</name>
    <dbReference type="NCBI Taxonomy" id="209880"/>
    <lineage>
        <taxon>Bacteria</taxon>
        <taxon>Bacillati</taxon>
        <taxon>Bacillota</taxon>
        <taxon>Negativicutes</taxon>
        <taxon>Veillonellales</taxon>
        <taxon>Veillonellaceae</taxon>
        <taxon>Allisonella</taxon>
    </lineage>
</organism>
<dbReference type="AlphaFoldDB" id="A0A1G5W942"/>
<evidence type="ECO:0000313" key="2">
    <source>
        <dbReference type="EMBL" id="SDA54454.1"/>
    </source>
</evidence>
<accession>A0A1G5W942</accession>
<gene>
    <name evidence="2" type="ORF">SAMN02910343_01217</name>
</gene>
<dbReference type="InterPro" id="IPR008532">
    <property type="entry name" value="NFACT_RNA-bd"/>
</dbReference>
<dbReference type="GeneID" id="87756230"/>
<sequence>MQLDSLMICHLVNELNQQLIGAQIREIHQTDDRMFEIELFRADAKPMHLLLCAYTPTYLCVLSHKRKNTNFIPSQTFCMSMRKHLEGSRIASVTQINMDRIVRIEFNRIEDGSAIVSRYLYCELLPSAPNIILTQDGTILDACIHSRKEDRTVLPQVEYTLPKNSGRMNFMEFSEAELRNVLDYPSTEDDDTAPSILFRLFNGLNRQVVEKICTVANIGYDDLYSTLTGEGKDKLAHALYNVAQEIADTTGLYLYTDASGRVSRSAIPLSDSLPYTHVSVNDWIYQEVSSSGGVIAAAVKNLEKQIHSAWKKELRKERKIREEMNETAKMEEYKLWGNLLSINAWQKVPHEKSITVSNLFVDPPVDITIPLNPELNLSSNSQLYFKKYNKLKKRKEIGAEKIKECQQMQEYLNNLAFFAADVKDRKALDALKEELKAAGIHKQETRRPGHKKNSRNPELATVTVDGFTIYIGRNNVQNEYLTLHKADKQDVWFHAQKIPGSHVVIHRQDAREEIPENVLLHAARLAAKHSQGRDSGKVSVDYTLIKYVKKIPQGPPGLVNYSHQKTLVVTPEP</sequence>
<dbReference type="Pfam" id="PF05670">
    <property type="entry name" value="NFACT-R_1"/>
    <property type="match status" value="1"/>
</dbReference>
<keyword evidence="3" id="KW-1185">Reference proteome</keyword>
<dbReference type="STRING" id="209880.SAMN02910343_01217"/>
<dbReference type="InterPro" id="IPR051608">
    <property type="entry name" value="RQC_Subunit_NEMF"/>
</dbReference>
<proteinExistence type="predicted"/>
<dbReference type="GO" id="GO:1990112">
    <property type="term" value="C:RQC complex"/>
    <property type="evidence" value="ECO:0007669"/>
    <property type="project" value="TreeGrafter"/>
</dbReference>
<dbReference type="RefSeq" id="WP_091364858.1">
    <property type="nucleotide sequence ID" value="NZ_FMXA01000015.1"/>
</dbReference>
<dbReference type="GO" id="GO:0043023">
    <property type="term" value="F:ribosomal large subunit binding"/>
    <property type="evidence" value="ECO:0007669"/>
    <property type="project" value="TreeGrafter"/>
</dbReference>
<dbReference type="OrthoDB" id="9766163at2"/>
<protein>
    <submittedName>
        <fullName evidence="2">Predicted component of the ribosome quality control (RQC) complex, YloA/Tae2 family, contains fibronectin-binding (FbpA) and DUF814 domains</fullName>
    </submittedName>
</protein>
<dbReference type="PANTHER" id="PTHR15239:SF6">
    <property type="entry name" value="RIBOSOME QUALITY CONTROL COMPLEX SUBUNIT NEMF"/>
    <property type="match status" value="1"/>
</dbReference>
<name>A0A1G5W942_9FIRM</name>
<dbReference type="PANTHER" id="PTHR15239">
    <property type="entry name" value="NUCLEAR EXPORT MEDIATOR FACTOR NEMF"/>
    <property type="match status" value="1"/>
</dbReference>
<dbReference type="Pfam" id="PF05833">
    <property type="entry name" value="NFACT_N"/>
    <property type="match status" value="1"/>
</dbReference>
<dbReference type="EMBL" id="FMXA01000015">
    <property type="protein sequence ID" value="SDA54454.1"/>
    <property type="molecule type" value="Genomic_DNA"/>
</dbReference>
<evidence type="ECO:0000313" key="3">
    <source>
        <dbReference type="Proteomes" id="UP000199689"/>
    </source>
</evidence>
<feature type="domain" description="NFACT RNA-binding" evidence="1">
    <location>
        <begin position="462"/>
        <end position="553"/>
    </location>
</feature>